<proteinExistence type="predicted"/>
<accession>A0A3E4YKL5</accession>
<dbReference type="AlphaFoldDB" id="A0A3E4YKL5"/>
<dbReference type="EMBL" id="QSTP01000001">
    <property type="protein sequence ID" value="RGM75275.1"/>
    <property type="molecule type" value="Genomic_DNA"/>
</dbReference>
<evidence type="ECO:0000313" key="3">
    <source>
        <dbReference type="Proteomes" id="UP000260758"/>
    </source>
</evidence>
<comment type="caution">
    <text evidence="2">The sequence shown here is derived from an EMBL/GenBank/DDBJ whole genome shotgun (WGS) entry which is preliminary data.</text>
</comment>
<reference evidence="2 3" key="1">
    <citation type="submission" date="2018-08" db="EMBL/GenBank/DDBJ databases">
        <title>A genome reference for cultivated species of the human gut microbiota.</title>
        <authorList>
            <person name="Zou Y."/>
            <person name="Xue W."/>
            <person name="Luo G."/>
        </authorList>
    </citation>
    <scope>NUCLEOTIDE SEQUENCE [LARGE SCALE GENOMIC DNA]</scope>
    <source>
        <strain evidence="2 3">OM07-13</strain>
    </source>
</reference>
<organism evidence="2 3">
    <name type="scientific">Agathobacter rectalis</name>
    <dbReference type="NCBI Taxonomy" id="39491"/>
    <lineage>
        <taxon>Bacteria</taxon>
        <taxon>Bacillati</taxon>
        <taxon>Bacillota</taxon>
        <taxon>Clostridia</taxon>
        <taxon>Lachnospirales</taxon>
        <taxon>Lachnospiraceae</taxon>
        <taxon>Agathobacter</taxon>
    </lineage>
</organism>
<feature type="chain" id="PRO_5039281296" evidence="1">
    <location>
        <begin position="20"/>
        <end position="293"/>
    </location>
</feature>
<dbReference type="PROSITE" id="PS51257">
    <property type="entry name" value="PROKAR_LIPOPROTEIN"/>
    <property type="match status" value="1"/>
</dbReference>
<keyword evidence="1" id="KW-0732">Signal</keyword>
<name>A0A3E4YKL5_9FIRM</name>
<dbReference type="RefSeq" id="WP_117718033.1">
    <property type="nucleotide sequence ID" value="NZ_QSTP01000001.1"/>
</dbReference>
<evidence type="ECO:0000256" key="1">
    <source>
        <dbReference type="SAM" id="SignalP"/>
    </source>
</evidence>
<feature type="signal peptide" evidence="1">
    <location>
        <begin position="1"/>
        <end position="19"/>
    </location>
</feature>
<sequence>MKKKIISLLLISLCTVSLIGCSSKKQNVPLIESTEPTLTQEEMSDHAIQQDTGYLLIDHIKNMEKKQIDDIEINGYGKLSELTNEKILEFANDGSKYQVYDPNSEGRTLDSAIQENPYIYANDNLINPTVKIKEGEEPKEQYPDIVITSNDENVTFKDAILNGDWGLSAYNRAITGINDMETDISYAGINDDSLYQVFDEWCNTIGTPKRAIIYKDTKNTDKDDTRYEFIELQFEIGDYILPMAVSVSSTNDGYTQTSSVIGSLTQGICKKDHYKSPMSYFDNSQYETETIEF</sequence>
<dbReference type="Proteomes" id="UP000260758">
    <property type="component" value="Unassembled WGS sequence"/>
</dbReference>
<evidence type="ECO:0000313" key="2">
    <source>
        <dbReference type="EMBL" id="RGM75275.1"/>
    </source>
</evidence>
<gene>
    <name evidence="2" type="ORF">DXB99_01720</name>
</gene>
<protein>
    <submittedName>
        <fullName evidence="2">Uncharacterized protein</fullName>
    </submittedName>
</protein>